<dbReference type="AlphaFoldDB" id="A0A8X7BFI3"/>
<organism evidence="1 2">
    <name type="scientific">Trichonephila clavipes</name>
    <name type="common">Golden silk orbweaver</name>
    <name type="synonym">Nephila clavipes</name>
    <dbReference type="NCBI Taxonomy" id="2585209"/>
    <lineage>
        <taxon>Eukaryota</taxon>
        <taxon>Metazoa</taxon>
        <taxon>Ecdysozoa</taxon>
        <taxon>Arthropoda</taxon>
        <taxon>Chelicerata</taxon>
        <taxon>Arachnida</taxon>
        <taxon>Araneae</taxon>
        <taxon>Araneomorphae</taxon>
        <taxon>Entelegynae</taxon>
        <taxon>Araneoidea</taxon>
        <taxon>Nephilidae</taxon>
        <taxon>Trichonephila</taxon>
    </lineage>
</organism>
<protein>
    <submittedName>
        <fullName evidence="1">Uncharacterized protein</fullName>
    </submittedName>
</protein>
<reference evidence="1" key="1">
    <citation type="submission" date="2020-08" db="EMBL/GenBank/DDBJ databases">
        <title>Multicomponent nature underlies the extraordinary mechanical properties of spider dragline silk.</title>
        <authorList>
            <person name="Kono N."/>
            <person name="Nakamura H."/>
            <person name="Mori M."/>
            <person name="Yoshida Y."/>
            <person name="Ohtoshi R."/>
            <person name="Malay A.D."/>
            <person name="Moran D.A.P."/>
            <person name="Tomita M."/>
            <person name="Numata K."/>
            <person name="Arakawa K."/>
        </authorList>
    </citation>
    <scope>NUCLEOTIDE SEQUENCE</scope>
</reference>
<accession>A0A8X7BFI3</accession>
<name>A0A8X7BFI3_TRICX</name>
<keyword evidence="2" id="KW-1185">Reference proteome</keyword>
<evidence type="ECO:0000313" key="2">
    <source>
        <dbReference type="Proteomes" id="UP000887159"/>
    </source>
</evidence>
<dbReference type="EMBL" id="BMAU01021386">
    <property type="protein sequence ID" value="GFY28699.1"/>
    <property type="molecule type" value="Genomic_DNA"/>
</dbReference>
<comment type="caution">
    <text evidence="1">The sequence shown here is derived from an EMBL/GenBank/DDBJ whole genome shotgun (WGS) entry which is preliminary data.</text>
</comment>
<gene>
    <name evidence="1" type="ORF">TNCV_3440661</name>
</gene>
<dbReference type="Proteomes" id="UP000887159">
    <property type="component" value="Unassembled WGS sequence"/>
</dbReference>
<sequence>MDEAFTNRPPHVHDCHHCPKLSLDSSLKRLDSIWLLSNPLERDTTTDKGDGGWVSMPVHVTWVSMPVHDSNFPSARHLVKARTDTHRGP</sequence>
<evidence type="ECO:0000313" key="1">
    <source>
        <dbReference type="EMBL" id="GFY28699.1"/>
    </source>
</evidence>
<proteinExistence type="predicted"/>